<name>A0A2T4AW40_TRIHA</name>
<dbReference type="GeneID" id="36621968"/>
<keyword evidence="2" id="KW-1185">Reference proteome</keyword>
<dbReference type="EMBL" id="KZ679675">
    <property type="protein sequence ID" value="PTB61261.1"/>
    <property type="molecule type" value="Genomic_DNA"/>
</dbReference>
<gene>
    <name evidence="1" type="ORF">M431DRAFT_207256</name>
</gene>
<evidence type="ECO:0000313" key="2">
    <source>
        <dbReference type="Proteomes" id="UP000241690"/>
    </source>
</evidence>
<protein>
    <submittedName>
        <fullName evidence="1">Uncharacterized protein</fullName>
    </submittedName>
</protein>
<organism evidence="1 2">
    <name type="scientific">Trichoderma harzianum CBS 226.95</name>
    <dbReference type="NCBI Taxonomy" id="983964"/>
    <lineage>
        <taxon>Eukaryota</taxon>
        <taxon>Fungi</taxon>
        <taxon>Dikarya</taxon>
        <taxon>Ascomycota</taxon>
        <taxon>Pezizomycotina</taxon>
        <taxon>Sordariomycetes</taxon>
        <taxon>Hypocreomycetidae</taxon>
        <taxon>Hypocreales</taxon>
        <taxon>Hypocreaceae</taxon>
        <taxon>Trichoderma</taxon>
    </lineage>
</organism>
<reference evidence="1 2" key="1">
    <citation type="submission" date="2016-07" db="EMBL/GenBank/DDBJ databases">
        <title>Multiple horizontal gene transfer events from other fungi enriched the ability of initially mycotrophic Trichoderma (Ascomycota) to feed on dead plant biomass.</title>
        <authorList>
            <consortium name="DOE Joint Genome Institute"/>
            <person name="Aerts A."/>
            <person name="Atanasova L."/>
            <person name="Chenthamara K."/>
            <person name="Zhang J."/>
            <person name="Grujic M."/>
            <person name="Henrissat B."/>
            <person name="Kuo A."/>
            <person name="Salamov A."/>
            <person name="Lipzen A."/>
            <person name="Labutti K."/>
            <person name="Barry K."/>
            <person name="Miao Y."/>
            <person name="Rahimi M.J."/>
            <person name="Shen Q."/>
            <person name="Grigoriev I.V."/>
            <person name="Kubicek C.P."/>
            <person name="Druzhinina I.S."/>
        </authorList>
    </citation>
    <scope>NUCLEOTIDE SEQUENCE [LARGE SCALE GENOMIC DNA]</scope>
    <source>
        <strain evidence="1 2">CBS 226.95</strain>
    </source>
</reference>
<dbReference type="RefSeq" id="XP_024780938.1">
    <property type="nucleotide sequence ID" value="XM_024913406.1"/>
</dbReference>
<evidence type="ECO:0000313" key="1">
    <source>
        <dbReference type="EMBL" id="PTB61261.1"/>
    </source>
</evidence>
<dbReference type="Proteomes" id="UP000241690">
    <property type="component" value="Unassembled WGS sequence"/>
</dbReference>
<proteinExistence type="predicted"/>
<sequence length="115" mass="12532">MALPVSSLSVGRGLSRLPTPLAAARIVLHAVSFIGRQVVSLESSHEAVHTISACLRRPCHHDHHHELLKIGARRNAEGPSNLRNRNNDERQRCVSALAGTKLVPLDGDKANEVRN</sequence>
<accession>A0A2T4AW40</accession>
<dbReference type="AlphaFoldDB" id="A0A2T4AW40"/>